<dbReference type="PANTHER" id="PTHR48207:SF4">
    <property type="entry name" value="BLL6097 PROTEIN"/>
    <property type="match status" value="1"/>
</dbReference>
<protein>
    <submittedName>
        <fullName evidence="3">CoA transferase</fullName>
    </submittedName>
</protein>
<dbReference type="InterPro" id="IPR023606">
    <property type="entry name" value="CoA-Trfase_III_dom_1_sf"/>
</dbReference>
<accession>A0A5C8NUP6</accession>
<evidence type="ECO:0000313" key="4">
    <source>
        <dbReference type="Proteomes" id="UP000321548"/>
    </source>
</evidence>
<organism evidence="3 4">
    <name type="scientific">Zeimonas arvi</name>
    <dbReference type="NCBI Taxonomy" id="2498847"/>
    <lineage>
        <taxon>Bacteria</taxon>
        <taxon>Pseudomonadati</taxon>
        <taxon>Pseudomonadota</taxon>
        <taxon>Betaproteobacteria</taxon>
        <taxon>Burkholderiales</taxon>
        <taxon>Burkholderiaceae</taxon>
        <taxon>Zeimonas</taxon>
    </lineage>
</organism>
<dbReference type="InterPro" id="IPR003673">
    <property type="entry name" value="CoA-Trfase_fam_III"/>
</dbReference>
<dbReference type="OrthoDB" id="5294844at2"/>
<evidence type="ECO:0000313" key="3">
    <source>
        <dbReference type="EMBL" id="TXL64888.1"/>
    </source>
</evidence>
<evidence type="ECO:0000256" key="1">
    <source>
        <dbReference type="ARBA" id="ARBA00022679"/>
    </source>
</evidence>
<reference evidence="3 4" key="1">
    <citation type="submission" date="2019-06" db="EMBL/GenBank/DDBJ databases">
        <title>Quisquiliibacterium sp. nov., isolated from a maize field.</title>
        <authorList>
            <person name="Lin S.-Y."/>
            <person name="Tsai C.-F."/>
            <person name="Young C.-C."/>
        </authorList>
    </citation>
    <scope>NUCLEOTIDE SEQUENCE [LARGE SCALE GENOMIC DNA]</scope>
    <source>
        <strain evidence="3 4">CC-CFT501</strain>
    </source>
</reference>
<proteinExistence type="predicted"/>
<name>A0A5C8NUP6_9BURK</name>
<dbReference type="PANTHER" id="PTHR48207">
    <property type="entry name" value="SUCCINATE--HYDROXYMETHYLGLUTARATE COA-TRANSFERASE"/>
    <property type="match status" value="1"/>
</dbReference>
<keyword evidence="4" id="KW-1185">Reference proteome</keyword>
<dbReference type="SUPFAM" id="SSF89796">
    <property type="entry name" value="CoA-transferase family III (CaiB/BaiF)"/>
    <property type="match status" value="1"/>
</dbReference>
<dbReference type="Gene3D" id="3.30.1540.10">
    <property type="entry name" value="formyl-coa transferase, domain 3"/>
    <property type="match status" value="1"/>
</dbReference>
<feature type="compositionally biased region" description="Polar residues" evidence="2">
    <location>
        <begin position="407"/>
        <end position="416"/>
    </location>
</feature>
<gene>
    <name evidence="3" type="ORF">FHP08_12745</name>
</gene>
<dbReference type="Gene3D" id="3.40.50.10540">
    <property type="entry name" value="Crotonobetainyl-coa:carnitine coa-transferase, domain 1"/>
    <property type="match status" value="1"/>
</dbReference>
<feature type="region of interest" description="Disordered" evidence="2">
    <location>
        <begin position="381"/>
        <end position="416"/>
    </location>
</feature>
<feature type="compositionally biased region" description="Pro residues" evidence="2">
    <location>
        <begin position="391"/>
        <end position="405"/>
    </location>
</feature>
<dbReference type="InterPro" id="IPR044855">
    <property type="entry name" value="CoA-Trfase_III_dom3_sf"/>
</dbReference>
<dbReference type="GO" id="GO:0008410">
    <property type="term" value="F:CoA-transferase activity"/>
    <property type="evidence" value="ECO:0007669"/>
    <property type="project" value="TreeGrafter"/>
</dbReference>
<dbReference type="Pfam" id="PF02515">
    <property type="entry name" value="CoA_transf_3"/>
    <property type="match status" value="1"/>
</dbReference>
<dbReference type="Proteomes" id="UP000321548">
    <property type="component" value="Unassembled WGS sequence"/>
</dbReference>
<dbReference type="AlphaFoldDB" id="A0A5C8NUP6"/>
<comment type="caution">
    <text evidence="3">The sequence shown here is derived from an EMBL/GenBank/DDBJ whole genome shotgun (WGS) entry which is preliminary data.</text>
</comment>
<dbReference type="EMBL" id="VDUY01000005">
    <property type="protein sequence ID" value="TXL64888.1"/>
    <property type="molecule type" value="Genomic_DNA"/>
</dbReference>
<keyword evidence="1 3" id="KW-0808">Transferase</keyword>
<evidence type="ECO:0000256" key="2">
    <source>
        <dbReference type="SAM" id="MobiDB-lite"/>
    </source>
</evidence>
<sequence length="416" mass="45267">MTTVLMGPYATQIAADYGADVIKVEPPEGDVMRVAGAKRHRDMGPLFLHANRNKRSVVLDIRRPEGREALLRLCEGADAIVHNIRPAAMARLGLAYVDIARVNPGIVHVGLVGYGRNGPYAGRPAYDDLIQAASGMASMFELAGDEAPRYVPSVIADRISGLNAVHAMLAALLHRQRTGEGQDVEVPMFESVAQVVLGDHLGGLSFEPPIGPPGYSRLISSNRRPYRTRDGFISVLVYNDRQWRSFFEAIGRPDIWDSDPRFADQATRAQHFDEAYAMLAEVLTGRTTAEWLELFEAHDLPAMPVTRIEDLEHDPHLAAAGFVELVEHPTEGAIKQIRPAQAFSKTPPGIYRHAPNLGEHTREVLAEAGFEPDRIDALVASGAARQFRDPPCAPIAPPPGSPPAPASTITTQDRGA</sequence>
<dbReference type="InterPro" id="IPR050483">
    <property type="entry name" value="CoA-transferase_III_domain"/>
</dbReference>